<comment type="caution">
    <text evidence="8">The sequence shown here is derived from an EMBL/GenBank/DDBJ whole genome shotgun (WGS) entry which is preliminary data.</text>
</comment>
<keyword evidence="3 4" id="KW-0440">LIM domain</keyword>
<dbReference type="Gene3D" id="2.30.42.10">
    <property type="match status" value="1"/>
</dbReference>
<dbReference type="Pfam" id="PF00412">
    <property type="entry name" value="LIM"/>
    <property type="match status" value="1"/>
</dbReference>
<organism evidence="8 9">
    <name type="scientific">Trichostrongylus colubriformis</name>
    <name type="common">Black scour worm</name>
    <dbReference type="NCBI Taxonomy" id="6319"/>
    <lineage>
        <taxon>Eukaryota</taxon>
        <taxon>Metazoa</taxon>
        <taxon>Ecdysozoa</taxon>
        <taxon>Nematoda</taxon>
        <taxon>Chromadorea</taxon>
        <taxon>Rhabditida</taxon>
        <taxon>Rhabditina</taxon>
        <taxon>Rhabditomorpha</taxon>
        <taxon>Strongyloidea</taxon>
        <taxon>Trichostrongylidae</taxon>
        <taxon>Trichostrongylus</taxon>
    </lineage>
</organism>
<dbReference type="InterPro" id="IPR041489">
    <property type="entry name" value="PDZ_6"/>
</dbReference>
<feature type="compositionally biased region" description="Basic and acidic residues" evidence="5">
    <location>
        <begin position="271"/>
        <end position="280"/>
    </location>
</feature>
<keyword evidence="9" id="KW-1185">Reference proteome</keyword>
<dbReference type="AlphaFoldDB" id="A0AAN8IJC8"/>
<keyword evidence="1 4" id="KW-0479">Metal-binding</keyword>
<dbReference type="SMART" id="SM00228">
    <property type="entry name" value="PDZ"/>
    <property type="match status" value="1"/>
</dbReference>
<dbReference type="GO" id="GO:0051893">
    <property type="term" value="P:regulation of focal adhesion assembly"/>
    <property type="evidence" value="ECO:0007669"/>
    <property type="project" value="TreeGrafter"/>
</dbReference>
<dbReference type="PANTHER" id="PTHR15551:SF3">
    <property type="entry name" value="LIM AND CALPONIN HOMOLOGY DOMAINS-CONTAINING PROTEIN 1"/>
    <property type="match status" value="1"/>
</dbReference>
<keyword evidence="2 4" id="KW-0862">Zinc</keyword>
<sequence length="1192" mass="135497">MDANTKVTKYLADLSHDGARRKDNSTHVNTTALQTIRGPGQAAHDPLQFVSTSAVAMAESARQLISITEQQKRERAKLTQHGGPLKYDESWQEDLDTWRRKRKTKVAKQDSVESTGTASVKDYRPASKEYHSLPGYGRMHKDTKEEILTIHSPSSHQEDLNDSGIENRTTDSHSPSTSLDFSPRSDSKHISSDSISPKHTTYTAEKSVVHRAEQPPDYAPPPPPPPQAPSDTLDQVVIPLSVTRSTTGTSLKPTEDEDYPPPPPHLRRRTFSGDRGEYSSRFESVSADIKSPEYRFEERTTTKPYVEFKDTHNVDLTIELNREQRGQVTAIRYPATKKIETVPSPDESRGATFISQISHQVQPPPSTASVSAATSRTTISAQSSASPGSQHKGMPPTTVYRTVDIPFDESPAAYQPKKDENIRTITVTMGTHPVQKGLGFSIGIERGRPTIDSVIVSSPADRAGLLIGDRVISINGEDLKDKYPSAINRMLHEAARLGEAEVCIERKDAKIAQVKSITSVENFDKVRSVFTEKTIDSYAEFKRKHSRASRADQPSPREYNSLPRSTSSGVLSPGRRDSSISANQRSAAGSPSRSYFESRTSTRSEFRTSNGPSSDYKVTSMHEKTGPGKLTDFVPESERAAAKAKEEEKKEFSYRRVSDDEPRLIRNYDLPPATPTTTRVTPTPIVPSPYTASRRITTTSEPVSAVPKRSTLPRDTHVHEESRHVEDDTVAGRSYLRKTLRQSLSPPPVGILRRSPDIDYSPAYKSTFTESRRAAAAEATRDYRSDHWTCTYPTSHRRSRSSYELRDRGGRDYSYEDRYLDRDAYVREKLELDEMYRKRTQERSARRDYVPRTTVVPIYRMDGDYRRTYPTPSRPYHIGRSKSSDYILEKEYIRADDIDISDASHRFYDRAGNYVNRDVRRGYDVDIRRDYDFARDADRRSWRDSWRQPRLSRSVERETDERLEYEEKEKRMWIPERRVVESRDWRDVIDQQRQPAPGYAADTRRIRDASASLGNLPAIINRKLEETRKLEKERQTSEYGYRSFDGRREPLVGESSRTEAYDRSADYNRFEKSYAPDYRTRHYDSSSPSPGYGRRERSAAFREEVRREPISNEQVVAVSGKHRCAHCADELGRGAAMIIESLNLFYHLSCFKCYVCKTPLGSGATGADVRVREGRLHCQSCYSNDRLQLSKV</sequence>
<dbReference type="GO" id="GO:0032034">
    <property type="term" value="F:myosin II head/neck binding"/>
    <property type="evidence" value="ECO:0007669"/>
    <property type="project" value="TreeGrafter"/>
</dbReference>
<dbReference type="PROSITE" id="PS00478">
    <property type="entry name" value="LIM_DOMAIN_1"/>
    <property type="match status" value="1"/>
</dbReference>
<feature type="region of interest" description="Disordered" evidence="5">
    <location>
        <begin position="356"/>
        <end position="396"/>
    </location>
</feature>
<dbReference type="SUPFAM" id="SSF50156">
    <property type="entry name" value="PDZ domain-like"/>
    <property type="match status" value="1"/>
</dbReference>
<evidence type="ECO:0000259" key="6">
    <source>
        <dbReference type="PROSITE" id="PS50023"/>
    </source>
</evidence>
<evidence type="ECO:0000256" key="2">
    <source>
        <dbReference type="ARBA" id="ARBA00022833"/>
    </source>
</evidence>
<dbReference type="InterPro" id="IPR036034">
    <property type="entry name" value="PDZ_sf"/>
</dbReference>
<feature type="compositionally biased region" description="Pro residues" evidence="5">
    <location>
        <begin position="217"/>
        <end position="228"/>
    </location>
</feature>
<dbReference type="PROSITE" id="PS50023">
    <property type="entry name" value="LIM_DOMAIN_2"/>
    <property type="match status" value="1"/>
</dbReference>
<reference evidence="8 9" key="1">
    <citation type="submission" date="2019-10" db="EMBL/GenBank/DDBJ databases">
        <title>Assembly and Annotation for the nematode Trichostrongylus colubriformis.</title>
        <authorList>
            <person name="Martin J."/>
        </authorList>
    </citation>
    <scope>NUCLEOTIDE SEQUENCE [LARGE SCALE GENOMIC DNA]</scope>
    <source>
        <strain evidence="8">G859</strain>
        <tissue evidence="8">Whole worm</tissue>
    </source>
</reference>
<evidence type="ECO:0000259" key="7">
    <source>
        <dbReference type="PROSITE" id="PS50106"/>
    </source>
</evidence>
<feature type="domain" description="PDZ" evidence="7">
    <location>
        <begin position="424"/>
        <end position="481"/>
    </location>
</feature>
<feature type="compositionally biased region" description="Low complexity" evidence="5">
    <location>
        <begin position="367"/>
        <end position="386"/>
    </location>
</feature>
<feature type="compositionally biased region" description="Polar residues" evidence="5">
    <location>
        <begin position="164"/>
        <end position="180"/>
    </location>
</feature>
<dbReference type="GO" id="GO:0046872">
    <property type="term" value="F:metal ion binding"/>
    <property type="evidence" value="ECO:0007669"/>
    <property type="project" value="UniProtKB-KW"/>
</dbReference>
<protein>
    <submittedName>
        <fullName evidence="8">Uncharacterized protein</fullName>
    </submittedName>
</protein>
<feature type="domain" description="LIM zinc-binding" evidence="6">
    <location>
        <begin position="1122"/>
        <end position="1188"/>
    </location>
</feature>
<dbReference type="PROSITE" id="PS50106">
    <property type="entry name" value="PDZ"/>
    <property type="match status" value="1"/>
</dbReference>
<dbReference type="Pfam" id="PF17820">
    <property type="entry name" value="PDZ_6"/>
    <property type="match status" value="1"/>
</dbReference>
<accession>A0AAN8IJC8</accession>
<feature type="region of interest" description="Disordered" evidence="5">
    <location>
        <begin position="151"/>
        <end position="287"/>
    </location>
</feature>
<dbReference type="EMBL" id="WIXE01011330">
    <property type="protein sequence ID" value="KAK5976829.1"/>
    <property type="molecule type" value="Genomic_DNA"/>
</dbReference>
<evidence type="ECO:0000256" key="5">
    <source>
        <dbReference type="SAM" id="MobiDB-lite"/>
    </source>
</evidence>
<dbReference type="GO" id="GO:0051496">
    <property type="term" value="P:positive regulation of stress fiber assembly"/>
    <property type="evidence" value="ECO:0007669"/>
    <property type="project" value="TreeGrafter"/>
</dbReference>
<proteinExistence type="predicted"/>
<feature type="compositionally biased region" description="Polar residues" evidence="5">
    <location>
        <begin position="579"/>
        <end position="595"/>
    </location>
</feature>
<feature type="region of interest" description="Disordered" evidence="5">
    <location>
        <begin position="1029"/>
        <end position="1060"/>
    </location>
</feature>
<feature type="region of interest" description="Disordered" evidence="5">
    <location>
        <begin position="542"/>
        <end position="632"/>
    </location>
</feature>
<evidence type="ECO:0000256" key="1">
    <source>
        <dbReference type="ARBA" id="ARBA00022723"/>
    </source>
</evidence>
<evidence type="ECO:0000313" key="9">
    <source>
        <dbReference type="Proteomes" id="UP001331761"/>
    </source>
</evidence>
<name>A0AAN8IJC8_TRICO</name>
<feature type="region of interest" description="Disordered" evidence="5">
    <location>
        <begin position="1078"/>
        <end position="1100"/>
    </location>
</feature>
<gene>
    <name evidence="8" type="ORF">GCK32_004049</name>
</gene>
<evidence type="ECO:0000256" key="3">
    <source>
        <dbReference type="ARBA" id="ARBA00023038"/>
    </source>
</evidence>
<dbReference type="Proteomes" id="UP001331761">
    <property type="component" value="Unassembled WGS sequence"/>
</dbReference>
<dbReference type="PANTHER" id="PTHR15551">
    <property type="entry name" value="LIM DOMAIN ONLY 7"/>
    <property type="match status" value="1"/>
</dbReference>
<feature type="region of interest" description="Disordered" evidence="5">
    <location>
        <begin position="102"/>
        <end position="139"/>
    </location>
</feature>
<dbReference type="InterPro" id="IPR001781">
    <property type="entry name" value="Znf_LIM"/>
</dbReference>
<feature type="compositionally biased region" description="Basic and acidic residues" evidence="5">
    <location>
        <begin position="712"/>
        <end position="727"/>
    </location>
</feature>
<dbReference type="SMART" id="SM00132">
    <property type="entry name" value="LIM"/>
    <property type="match status" value="1"/>
</dbReference>
<dbReference type="Gene3D" id="2.10.110.10">
    <property type="entry name" value="Cysteine Rich Protein"/>
    <property type="match status" value="1"/>
</dbReference>
<feature type="compositionally biased region" description="Basic and acidic residues" evidence="5">
    <location>
        <begin position="1044"/>
        <end position="1060"/>
    </location>
</feature>
<evidence type="ECO:0000256" key="4">
    <source>
        <dbReference type="PROSITE-ProRule" id="PRU00125"/>
    </source>
</evidence>
<evidence type="ECO:0000313" key="8">
    <source>
        <dbReference type="EMBL" id="KAK5976829.1"/>
    </source>
</evidence>
<dbReference type="InterPro" id="IPR001478">
    <property type="entry name" value="PDZ"/>
</dbReference>
<feature type="compositionally biased region" description="Polar residues" evidence="5">
    <location>
        <begin position="690"/>
        <end position="702"/>
    </location>
</feature>
<dbReference type="GO" id="GO:0001725">
    <property type="term" value="C:stress fiber"/>
    <property type="evidence" value="ECO:0007669"/>
    <property type="project" value="TreeGrafter"/>
</dbReference>
<feature type="region of interest" description="Disordered" evidence="5">
    <location>
        <begin position="665"/>
        <end position="730"/>
    </location>
</feature>
<dbReference type="CDD" id="cd08368">
    <property type="entry name" value="LIM"/>
    <property type="match status" value="1"/>
</dbReference>
<feature type="compositionally biased region" description="Polar residues" evidence="5">
    <location>
        <begin position="242"/>
        <end position="252"/>
    </location>
</feature>
<feature type="compositionally biased region" description="Basic and acidic residues" evidence="5">
    <location>
        <begin position="121"/>
        <end position="131"/>
    </location>
</feature>